<proteinExistence type="inferred from homology"/>
<keyword evidence="6 11" id="KW-0812">Transmembrane</keyword>
<keyword evidence="10 11" id="KW-0472">Membrane</keyword>
<evidence type="ECO:0000256" key="3">
    <source>
        <dbReference type="ARBA" id="ARBA00022448"/>
    </source>
</evidence>
<dbReference type="PANTHER" id="PTHR30413:SF10">
    <property type="entry name" value="CAPSULE POLYSACCHARIDE EXPORT INNER-MEMBRANE PROTEIN CTRC"/>
    <property type="match status" value="1"/>
</dbReference>
<keyword evidence="7" id="KW-0972">Capsule biogenesis/degradation</keyword>
<protein>
    <recommendedName>
        <fullName evidence="11">Transport permease protein</fullName>
    </recommendedName>
</protein>
<feature type="transmembrane region" description="Helical" evidence="11">
    <location>
        <begin position="190"/>
        <end position="209"/>
    </location>
</feature>
<reference evidence="13" key="2">
    <citation type="submission" date="2020-09" db="EMBL/GenBank/DDBJ databases">
        <authorList>
            <person name="Sun Q."/>
            <person name="Kim S."/>
        </authorList>
    </citation>
    <scope>NUCLEOTIDE SEQUENCE</scope>
    <source>
        <strain evidence="13">KCTC 42651</strain>
    </source>
</reference>
<comment type="caution">
    <text evidence="13">The sequence shown here is derived from an EMBL/GenBank/DDBJ whole genome shotgun (WGS) entry which is preliminary data.</text>
</comment>
<dbReference type="Pfam" id="PF01061">
    <property type="entry name" value="ABC2_membrane"/>
    <property type="match status" value="1"/>
</dbReference>
<dbReference type="GO" id="GO:0015920">
    <property type="term" value="P:lipopolysaccharide transport"/>
    <property type="evidence" value="ECO:0007669"/>
    <property type="project" value="TreeGrafter"/>
</dbReference>
<evidence type="ECO:0000256" key="5">
    <source>
        <dbReference type="ARBA" id="ARBA00022597"/>
    </source>
</evidence>
<evidence type="ECO:0000259" key="12">
    <source>
        <dbReference type="PROSITE" id="PS51012"/>
    </source>
</evidence>
<dbReference type="PROSITE" id="PS51012">
    <property type="entry name" value="ABC_TM2"/>
    <property type="match status" value="1"/>
</dbReference>
<organism evidence="13 14">
    <name type="scientific">Thalassobaculum fulvum</name>
    <dbReference type="NCBI Taxonomy" id="1633335"/>
    <lineage>
        <taxon>Bacteria</taxon>
        <taxon>Pseudomonadati</taxon>
        <taxon>Pseudomonadota</taxon>
        <taxon>Alphaproteobacteria</taxon>
        <taxon>Rhodospirillales</taxon>
        <taxon>Thalassobaculaceae</taxon>
        <taxon>Thalassobaculum</taxon>
    </lineage>
</organism>
<evidence type="ECO:0000256" key="6">
    <source>
        <dbReference type="ARBA" id="ARBA00022692"/>
    </source>
</evidence>
<dbReference type="GO" id="GO:0140359">
    <property type="term" value="F:ABC-type transporter activity"/>
    <property type="evidence" value="ECO:0007669"/>
    <property type="project" value="InterPro"/>
</dbReference>
<evidence type="ECO:0000256" key="1">
    <source>
        <dbReference type="ARBA" id="ARBA00004651"/>
    </source>
</evidence>
<dbReference type="PRINTS" id="PR00164">
    <property type="entry name" value="ABC2TRNSPORT"/>
</dbReference>
<keyword evidence="4 11" id="KW-1003">Cell membrane</keyword>
<feature type="transmembrane region" description="Helical" evidence="11">
    <location>
        <begin position="81"/>
        <end position="99"/>
    </location>
</feature>
<feature type="transmembrane region" description="Helical" evidence="11">
    <location>
        <begin position="247"/>
        <end position="265"/>
    </location>
</feature>
<name>A0A919CP12_9PROT</name>
<keyword evidence="5" id="KW-0762">Sugar transport</keyword>
<comment type="similarity">
    <text evidence="2 11">Belongs to the ABC-2 integral membrane protein family.</text>
</comment>
<comment type="subcellular location">
    <subcellularLocation>
        <location evidence="11">Cell inner membrane</location>
        <topology evidence="11">Multi-pass membrane protein</topology>
    </subcellularLocation>
    <subcellularLocation>
        <location evidence="1">Cell membrane</location>
        <topology evidence="1">Multi-pass membrane protein</topology>
    </subcellularLocation>
</comment>
<dbReference type="EMBL" id="BMZS01000003">
    <property type="protein sequence ID" value="GHD47866.1"/>
    <property type="molecule type" value="Genomic_DNA"/>
</dbReference>
<feature type="domain" description="ABC transmembrane type-2" evidence="12">
    <location>
        <begin position="42"/>
        <end position="268"/>
    </location>
</feature>
<dbReference type="InterPro" id="IPR013525">
    <property type="entry name" value="ABC2_TM"/>
</dbReference>
<accession>A0A919CP12</accession>
<evidence type="ECO:0000256" key="9">
    <source>
        <dbReference type="ARBA" id="ARBA00023047"/>
    </source>
</evidence>
<feature type="transmembrane region" description="Helical" evidence="11">
    <location>
        <begin position="120"/>
        <end position="149"/>
    </location>
</feature>
<reference evidence="13" key="1">
    <citation type="journal article" date="2014" name="Int. J. Syst. Evol. Microbiol.">
        <title>Complete genome sequence of Corynebacterium casei LMG S-19264T (=DSM 44701T), isolated from a smear-ripened cheese.</title>
        <authorList>
            <consortium name="US DOE Joint Genome Institute (JGI-PGF)"/>
            <person name="Walter F."/>
            <person name="Albersmeier A."/>
            <person name="Kalinowski J."/>
            <person name="Ruckert C."/>
        </authorList>
    </citation>
    <scope>NUCLEOTIDE SEQUENCE</scope>
    <source>
        <strain evidence="13">KCTC 42651</strain>
    </source>
</reference>
<evidence type="ECO:0000256" key="7">
    <source>
        <dbReference type="ARBA" id="ARBA00022903"/>
    </source>
</evidence>
<evidence type="ECO:0000256" key="11">
    <source>
        <dbReference type="RuleBase" id="RU361157"/>
    </source>
</evidence>
<dbReference type="Proteomes" id="UP000630353">
    <property type="component" value="Unassembled WGS sequence"/>
</dbReference>
<evidence type="ECO:0000256" key="8">
    <source>
        <dbReference type="ARBA" id="ARBA00022989"/>
    </source>
</evidence>
<dbReference type="GO" id="GO:0043190">
    <property type="term" value="C:ATP-binding cassette (ABC) transporter complex"/>
    <property type="evidence" value="ECO:0007669"/>
    <property type="project" value="InterPro"/>
</dbReference>
<dbReference type="RefSeq" id="WP_189988663.1">
    <property type="nucleotide sequence ID" value="NZ_BMZS01000003.1"/>
</dbReference>
<evidence type="ECO:0000313" key="13">
    <source>
        <dbReference type="EMBL" id="GHD47866.1"/>
    </source>
</evidence>
<keyword evidence="3 11" id="KW-0813">Transport</keyword>
<dbReference type="InterPro" id="IPR000412">
    <property type="entry name" value="ABC_2_transport"/>
</dbReference>
<feature type="transmembrane region" description="Helical" evidence="11">
    <location>
        <begin position="155"/>
        <end position="178"/>
    </location>
</feature>
<feature type="transmembrane region" description="Helical" evidence="11">
    <location>
        <begin position="40"/>
        <end position="61"/>
    </location>
</feature>
<dbReference type="PANTHER" id="PTHR30413">
    <property type="entry name" value="INNER MEMBRANE TRANSPORT PERMEASE"/>
    <property type="match status" value="1"/>
</dbReference>
<evidence type="ECO:0000256" key="10">
    <source>
        <dbReference type="ARBA" id="ARBA00023136"/>
    </source>
</evidence>
<keyword evidence="9" id="KW-0625">Polysaccharide transport</keyword>
<dbReference type="AlphaFoldDB" id="A0A919CP12"/>
<dbReference type="PIRSF" id="PIRSF006648">
    <property type="entry name" value="DrrB"/>
    <property type="match status" value="1"/>
</dbReference>
<evidence type="ECO:0000256" key="4">
    <source>
        <dbReference type="ARBA" id="ARBA00022475"/>
    </source>
</evidence>
<evidence type="ECO:0000256" key="2">
    <source>
        <dbReference type="ARBA" id="ARBA00007783"/>
    </source>
</evidence>
<sequence length="276" mass="30632">MIPRPSFLATPAGIVRSMLVNRTILRQLIRRDIHSRYRKSALGMLWALLTPLLTFAVYAYVFSAILEIRFPSRVPNVEHNYGIVLFSGLMLHFFITEVLTRSPTLILENVNFVKKVVFPLETLSVVAVGSAVVTLGFNLLVLLLALLVFEARIPATALLVPVVWLPFVGIVLGMSWFLSSIGVYLRDVGHLIGIVSTIMLFGSPILFPVETLPPTLQTLIWLNPLSLPVEATRDLVLWGVLPSLRGFAIYCAVAGAVVWLGAYWFQCTKRGFADVL</sequence>
<keyword evidence="14" id="KW-1185">Reference proteome</keyword>
<dbReference type="InterPro" id="IPR047817">
    <property type="entry name" value="ABC2_TM_bact-type"/>
</dbReference>
<evidence type="ECO:0000313" key="14">
    <source>
        <dbReference type="Proteomes" id="UP000630353"/>
    </source>
</evidence>
<keyword evidence="8 11" id="KW-1133">Transmembrane helix</keyword>
<gene>
    <name evidence="13" type="ORF">GCM10017083_18760</name>
</gene>
<dbReference type="GO" id="GO:0015774">
    <property type="term" value="P:polysaccharide transport"/>
    <property type="evidence" value="ECO:0007669"/>
    <property type="project" value="UniProtKB-KW"/>
</dbReference>